<evidence type="ECO:0000313" key="3">
    <source>
        <dbReference type="Proteomes" id="UP000023152"/>
    </source>
</evidence>
<evidence type="ECO:0008006" key="4">
    <source>
        <dbReference type="Google" id="ProtNLM"/>
    </source>
</evidence>
<feature type="transmembrane region" description="Helical" evidence="1">
    <location>
        <begin position="157"/>
        <end position="180"/>
    </location>
</feature>
<evidence type="ECO:0000256" key="1">
    <source>
        <dbReference type="SAM" id="Phobius"/>
    </source>
</evidence>
<dbReference type="Proteomes" id="UP000023152">
    <property type="component" value="Unassembled WGS sequence"/>
</dbReference>
<reference evidence="2 3" key="1">
    <citation type="journal article" date="2013" name="Curr. Biol.">
        <title>The Genome of the Foraminiferan Reticulomyxa filosa.</title>
        <authorList>
            <person name="Glockner G."/>
            <person name="Hulsmann N."/>
            <person name="Schleicher M."/>
            <person name="Noegel A.A."/>
            <person name="Eichinger L."/>
            <person name="Gallinger C."/>
            <person name="Pawlowski J."/>
            <person name="Sierra R."/>
            <person name="Euteneuer U."/>
            <person name="Pillet L."/>
            <person name="Moustafa A."/>
            <person name="Platzer M."/>
            <person name="Groth M."/>
            <person name="Szafranski K."/>
            <person name="Schliwa M."/>
        </authorList>
    </citation>
    <scope>NUCLEOTIDE SEQUENCE [LARGE SCALE GENOMIC DNA]</scope>
</reference>
<organism evidence="2 3">
    <name type="scientific">Reticulomyxa filosa</name>
    <dbReference type="NCBI Taxonomy" id="46433"/>
    <lineage>
        <taxon>Eukaryota</taxon>
        <taxon>Sar</taxon>
        <taxon>Rhizaria</taxon>
        <taxon>Retaria</taxon>
        <taxon>Foraminifera</taxon>
        <taxon>Monothalamids</taxon>
        <taxon>Reticulomyxidae</taxon>
        <taxon>Reticulomyxa</taxon>
    </lineage>
</organism>
<evidence type="ECO:0000313" key="2">
    <source>
        <dbReference type="EMBL" id="ETN98157.1"/>
    </source>
</evidence>
<keyword evidence="1" id="KW-0812">Transmembrane</keyword>
<comment type="caution">
    <text evidence="2">The sequence shown here is derived from an EMBL/GenBank/DDBJ whole genome shotgun (WGS) entry which is preliminary data.</text>
</comment>
<keyword evidence="3" id="KW-1185">Reference proteome</keyword>
<dbReference type="EMBL" id="ASPP01047462">
    <property type="protein sequence ID" value="ETN98157.1"/>
    <property type="molecule type" value="Genomic_DNA"/>
</dbReference>
<protein>
    <recommendedName>
        <fullName evidence="4">Transmembrane protein</fullName>
    </recommendedName>
</protein>
<sequence>MHVKFVHLFFSLYSYRKCIIFWQFHILHFVFYLFIFRLVAVGAYQNTILKKKHKTKERRTKSYSDQKFSAKIIKRKTIKLFQFKLRLIALRNLTNVQIILGKKFRLLHNHFQLNAKVEISLRKLAVFERLFVLINWKIYLKYLKRVFGTLKRNCKFVILKIFLLDFIDIFLLEIMLKIFFS</sequence>
<keyword evidence="1" id="KW-1133">Transmembrane helix</keyword>
<keyword evidence="1" id="KW-0472">Membrane</keyword>
<accession>X6L875</accession>
<gene>
    <name evidence="2" type="ORF">RFI_39356</name>
</gene>
<proteinExistence type="predicted"/>
<dbReference type="AlphaFoldDB" id="X6L875"/>
<feature type="transmembrane region" description="Helical" evidence="1">
    <location>
        <begin position="20"/>
        <end position="44"/>
    </location>
</feature>
<name>X6L875_RETFI</name>